<evidence type="ECO:0000256" key="1">
    <source>
        <dbReference type="ARBA" id="ARBA00010169"/>
    </source>
</evidence>
<organism evidence="2 3">
    <name type="scientific">Alteromonas salexigens</name>
    <dbReference type="NCBI Taxonomy" id="2982530"/>
    <lineage>
        <taxon>Bacteria</taxon>
        <taxon>Pseudomonadati</taxon>
        <taxon>Pseudomonadota</taxon>
        <taxon>Gammaproteobacteria</taxon>
        <taxon>Alteromonadales</taxon>
        <taxon>Alteromonadaceae</taxon>
        <taxon>Alteromonas/Salinimonas group</taxon>
        <taxon>Alteromonas</taxon>
    </lineage>
</organism>
<protein>
    <submittedName>
        <fullName evidence="2">Divalent-cation tolerance protein CutA</fullName>
    </submittedName>
</protein>
<evidence type="ECO:0000313" key="3">
    <source>
        <dbReference type="Proteomes" id="UP001209257"/>
    </source>
</evidence>
<dbReference type="InterPro" id="IPR011322">
    <property type="entry name" value="N-reg_PII-like_a/b"/>
</dbReference>
<dbReference type="Gene3D" id="3.30.70.120">
    <property type="match status" value="1"/>
</dbReference>
<reference evidence="3" key="1">
    <citation type="submission" date="2023-07" db="EMBL/GenBank/DDBJ databases">
        <title>Study on multiphase classification of strain Alteromonas salexigens isolated from the Yellow Sea.</title>
        <authorList>
            <person name="Sun L."/>
        </authorList>
    </citation>
    <scope>NUCLEOTIDE SEQUENCE [LARGE SCALE GENOMIC DNA]</scope>
    <source>
        <strain evidence="3">ASW11-19</strain>
    </source>
</reference>
<keyword evidence="3" id="KW-1185">Reference proteome</keyword>
<dbReference type="EMBL" id="JAOTJC010000004">
    <property type="protein sequence ID" value="MCU7553468.1"/>
    <property type="molecule type" value="Genomic_DNA"/>
</dbReference>
<dbReference type="PANTHER" id="PTHR23419">
    <property type="entry name" value="DIVALENT CATION TOLERANCE CUTA-RELATED"/>
    <property type="match status" value="1"/>
</dbReference>
<dbReference type="SUPFAM" id="SSF54913">
    <property type="entry name" value="GlnB-like"/>
    <property type="match status" value="1"/>
</dbReference>
<name>A0ABT2VM03_9ALTE</name>
<dbReference type="Pfam" id="PF03091">
    <property type="entry name" value="CutA1"/>
    <property type="match status" value="1"/>
</dbReference>
<comment type="similarity">
    <text evidence="1">Belongs to the CutA family.</text>
</comment>
<dbReference type="PANTHER" id="PTHR23419:SF8">
    <property type="entry name" value="FI09726P"/>
    <property type="match status" value="1"/>
</dbReference>
<comment type="caution">
    <text evidence="2">The sequence shown here is derived from an EMBL/GenBank/DDBJ whole genome shotgun (WGS) entry which is preliminary data.</text>
</comment>
<dbReference type="InterPro" id="IPR015867">
    <property type="entry name" value="N-reg_PII/ATP_PRibTrfase_C"/>
</dbReference>
<accession>A0ABT2VM03</accession>
<dbReference type="RefSeq" id="WP_262992164.1">
    <property type="nucleotide sequence ID" value="NZ_JAOTJC010000004.1"/>
</dbReference>
<dbReference type="InterPro" id="IPR004323">
    <property type="entry name" value="Ion_tolerance_CutA"/>
</dbReference>
<gene>
    <name evidence="2" type="ORF">OCL06_02515</name>
</gene>
<proteinExistence type="inferred from homology"/>
<dbReference type="Proteomes" id="UP001209257">
    <property type="component" value="Unassembled WGS sequence"/>
</dbReference>
<evidence type="ECO:0000313" key="2">
    <source>
        <dbReference type="EMBL" id="MCU7553468.1"/>
    </source>
</evidence>
<sequence length="107" mass="11861">MTATIILCTVPDKKTGAAIAAKLITSQIAACANMGGPVSSYYLWDGKMQEDEEYQLIIKTTAQRVDDAYACVCELHPYDVPEWLVINEVNGSQEYLTWINQTVTPTQ</sequence>